<organism evidence="1 2">
    <name type="scientific">Aspergillus pseudocaelatus</name>
    <dbReference type="NCBI Taxonomy" id="1825620"/>
    <lineage>
        <taxon>Eukaryota</taxon>
        <taxon>Fungi</taxon>
        <taxon>Dikarya</taxon>
        <taxon>Ascomycota</taxon>
        <taxon>Pezizomycotina</taxon>
        <taxon>Eurotiomycetes</taxon>
        <taxon>Eurotiomycetidae</taxon>
        <taxon>Eurotiales</taxon>
        <taxon>Aspergillaceae</taxon>
        <taxon>Aspergillus</taxon>
        <taxon>Aspergillus subgen. Circumdati</taxon>
    </lineage>
</organism>
<dbReference type="EMBL" id="ML735726">
    <property type="protein sequence ID" value="KAE8418536.1"/>
    <property type="molecule type" value="Genomic_DNA"/>
</dbReference>
<accession>A0ABQ6WQN9</accession>
<dbReference type="Proteomes" id="UP000325395">
    <property type="component" value="Unassembled WGS sequence"/>
</dbReference>
<evidence type="ECO:0000313" key="2">
    <source>
        <dbReference type="Proteomes" id="UP000325395"/>
    </source>
</evidence>
<keyword evidence="2" id="KW-1185">Reference proteome</keyword>
<evidence type="ECO:0000313" key="1">
    <source>
        <dbReference type="EMBL" id="KAE8418536.1"/>
    </source>
</evidence>
<gene>
    <name evidence="1" type="ORF">BDV36DRAFT_295179</name>
</gene>
<reference evidence="1 2" key="1">
    <citation type="submission" date="2019-04" db="EMBL/GenBank/DDBJ databases">
        <authorList>
            <consortium name="DOE Joint Genome Institute"/>
            <person name="Mondo S."/>
            <person name="Kjaerbolling I."/>
            <person name="Vesth T."/>
            <person name="Frisvad J.C."/>
            <person name="Nybo J.L."/>
            <person name="Theobald S."/>
            <person name="Kildgaard S."/>
            <person name="Isbrandt T."/>
            <person name="Kuo A."/>
            <person name="Sato A."/>
            <person name="Lyhne E.K."/>
            <person name="Kogle M.E."/>
            <person name="Wiebenga A."/>
            <person name="Kun R.S."/>
            <person name="Lubbers R.J."/>
            <person name="Makela M.R."/>
            <person name="Barry K."/>
            <person name="Chovatia M."/>
            <person name="Clum A."/>
            <person name="Daum C."/>
            <person name="Haridas S."/>
            <person name="He G."/>
            <person name="LaButti K."/>
            <person name="Lipzen A."/>
            <person name="Riley R."/>
            <person name="Salamov A."/>
            <person name="Simmons B.A."/>
            <person name="Magnuson J.K."/>
            <person name="Henrissat B."/>
            <person name="Mortensen U.H."/>
            <person name="Larsen T.O."/>
            <person name="Devries R.P."/>
            <person name="Grigoriev I.V."/>
            <person name="Machida M."/>
            <person name="Baker S.E."/>
            <person name="Andersen M.R."/>
            <person name="Cantor M.N."/>
            <person name="Hua S.X."/>
        </authorList>
    </citation>
    <scope>NUCLEOTIDE SEQUENCE [LARGE SCALE GENOMIC DNA]</scope>
    <source>
        <strain evidence="1 2">CBS 117616</strain>
    </source>
</reference>
<name>A0ABQ6WQN9_9EURO</name>
<sequence>MGSPSIPRKLWEHPCPASTNIGRFRASLERHTGQTLPTFHDLHQYSIQQRSLFWDFCWQYFQLIHEGSFEIVVDETARIDSVPQNLLFSSDARDRLRGKEDDKVAVVAVREAGAEGQTYVTWKELRSRTGRLVQALKAHGVKCGDPTTALGAILSSVTTDMGTKGLLDRLWQIKPVWLFMDDFAVYNREKMDLHSKIAEVVKGLDGVVEFQGVVAMPRFSFSRQSQWCPQSLHPAQLSR</sequence>
<dbReference type="SUPFAM" id="SSF56801">
    <property type="entry name" value="Acetyl-CoA synthetase-like"/>
    <property type="match status" value="1"/>
</dbReference>
<dbReference type="Gene3D" id="3.40.50.12780">
    <property type="entry name" value="N-terminal domain of ligase-like"/>
    <property type="match status" value="1"/>
</dbReference>
<dbReference type="PANTHER" id="PTHR42921">
    <property type="entry name" value="ACETOACETYL-COA SYNTHETASE"/>
    <property type="match status" value="1"/>
</dbReference>
<protein>
    <submittedName>
        <fullName evidence="1">Uncharacterized protein</fullName>
    </submittedName>
</protein>
<dbReference type="PANTHER" id="PTHR42921:SF4">
    <property type="entry name" value="ACETOACETYL-COA SYNTHASE (AFU_ORTHOLOGUE AFUA_8G04770)"/>
    <property type="match status" value="1"/>
</dbReference>
<proteinExistence type="predicted"/>
<dbReference type="InterPro" id="IPR042099">
    <property type="entry name" value="ANL_N_sf"/>
</dbReference>